<evidence type="ECO:0000256" key="8">
    <source>
        <dbReference type="RuleBase" id="RU361233"/>
    </source>
</evidence>
<name>A0AAQ3NUQ7_VIGMU</name>
<evidence type="ECO:0000256" key="5">
    <source>
        <dbReference type="ARBA" id="ARBA00022692"/>
    </source>
</evidence>
<evidence type="ECO:0000313" key="10">
    <source>
        <dbReference type="EMBL" id="WVZ15342.1"/>
    </source>
</evidence>
<evidence type="ECO:0000256" key="6">
    <source>
        <dbReference type="ARBA" id="ARBA00022989"/>
    </source>
</evidence>
<reference evidence="10 11" key="1">
    <citation type="journal article" date="2023" name="Life. Sci Alliance">
        <title>Evolutionary insights into 3D genome organization and epigenetic landscape of Vigna mungo.</title>
        <authorList>
            <person name="Junaid A."/>
            <person name="Singh B."/>
            <person name="Bhatia S."/>
        </authorList>
    </citation>
    <scope>NUCLEOTIDE SEQUENCE [LARGE SCALE GENOMIC DNA]</scope>
    <source>
        <strain evidence="10">Urdbean</strain>
    </source>
</reference>
<dbReference type="InterPro" id="IPR006702">
    <property type="entry name" value="CASP_dom"/>
</dbReference>
<dbReference type="GO" id="GO:0005886">
    <property type="term" value="C:plasma membrane"/>
    <property type="evidence" value="ECO:0007669"/>
    <property type="project" value="UniProtKB-SubCell"/>
</dbReference>
<evidence type="ECO:0000256" key="1">
    <source>
        <dbReference type="ARBA" id="ARBA00004651"/>
    </source>
</evidence>
<feature type="transmembrane region" description="Helical" evidence="8">
    <location>
        <begin position="96"/>
        <end position="115"/>
    </location>
</feature>
<feature type="domain" description="Casparian strip membrane protein" evidence="9">
    <location>
        <begin position="5"/>
        <end position="112"/>
    </location>
</feature>
<sequence>MVTKAVANSMLFLRIVTLAASAASVALLFTNKVRFDDGTQLRFQDFYAFRYEAVVGIIGGAYCILQLPFAIYYSVQQKRLIRNGCLPEFDFFGDKVICVLLGTGVGVGFGVSLEFKKFFDDLFDSAGVLKSDPTRKAYDRFFVRGIVASAILLAACLSMIIKKLSIEEERRKEKKASAQTFTM</sequence>
<evidence type="ECO:0000259" key="9">
    <source>
        <dbReference type="Pfam" id="PF04535"/>
    </source>
</evidence>
<dbReference type="EMBL" id="CP144697">
    <property type="protein sequence ID" value="WVZ15342.1"/>
    <property type="molecule type" value="Genomic_DNA"/>
</dbReference>
<organism evidence="10 11">
    <name type="scientific">Vigna mungo</name>
    <name type="common">Black gram</name>
    <name type="synonym">Phaseolus mungo</name>
    <dbReference type="NCBI Taxonomy" id="3915"/>
    <lineage>
        <taxon>Eukaryota</taxon>
        <taxon>Viridiplantae</taxon>
        <taxon>Streptophyta</taxon>
        <taxon>Embryophyta</taxon>
        <taxon>Tracheophyta</taxon>
        <taxon>Spermatophyta</taxon>
        <taxon>Magnoliopsida</taxon>
        <taxon>eudicotyledons</taxon>
        <taxon>Gunneridae</taxon>
        <taxon>Pentapetalae</taxon>
        <taxon>rosids</taxon>
        <taxon>fabids</taxon>
        <taxon>Fabales</taxon>
        <taxon>Fabaceae</taxon>
        <taxon>Papilionoideae</taxon>
        <taxon>50 kb inversion clade</taxon>
        <taxon>NPAAA clade</taxon>
        <taxon>indigoferoid/millettioid clade</taxon>
        <taxon>Phaseoleae</taxon>
        <taxon>Vigna</taxon>
    </lineage>
</organism>
<dbReference type="PANTHER" id="PTHR33573:SF17">
    <property type="entry name" value="CASP-LIKE PROTEIN 4D1"/>
    <property type="match status" value="1"/>
</dbReference>
<evidence type="ECO:0000256" key="4">
    <source>
        <dbReference type="ARBA" id="ARBA00022475"/>
    </source>
</evidence>
<comment type="subcellular location">
    <subcellularLocation>
        <location evidence="1 8">Cell membrane</location>
        <topology evidence="1 8">Multi-pass membrane protein</topology>
    </subcellularLocation>
</comment>
<feature type="transmembrane region" description="Helical" evidence="8">
    <location>
        <begin position="12"/>
        <end position="33"/>
    </location>
</feature>
<protein>
    <recommendedName>
        <fullName evidence="8">CASP-like protein</fullName>
    </recommendedName>
</protein>
<evidence type="ECO:0000256" key="2">
    <source>
        <dbReference type="ARBA" id="ARBA00007651"/>
    </source>
</evidence>
<comment type="similarity">
    <text evidence="2 8">Belongs to the Casparian strip membrane proteins (CASP) family.</text>
</comment>
<evidence type="ECO:0000313" key="11">
    <source>
        <dbReference type="Proteomes" id="UP001374535"/>
    </source>
</evidence>
<comment type="subunit">
    <text evidence="3 8">Homodimer and heterodimers.</text>
</comment>
<dbReference type="Pfam" id="PF04535">
    <property type="entry name" value="CASP_dom"/>
    <property type="match status" value="1"/>
</dbReference>
<keyword evidence="6 8" id="KW-1133">Transmembrane helix</keyword>
<feature type="transmembrane region" description="Helical" evidence="8">
    <location>
        <begin position="141"/>
        <end position="161"/>
    </location>
</feature>
<keyword evidence="11" id="KW-1185">Reference proteome</keyword>
<keyword evidence="7 8" id="KW-0472">Membrane</keyword>
<evidence type="ECO:0000256" key="7">
    <source>
        <dbReference type="ARBA" id="ARBA00023136"/>
    </source>
</evidence>
<feature type="transmembrane region" description="Helical" evidence="8">
    <location>
        <begin position="53"/>
        <end position="75"/>
    </location>
</feature>
<gene>
    <name evidence="10" type="ORF">V8G54_012908</name>
</gene>
<proteinExistence type="inferred from homology"/>
<dbReference type="Proteomes" id="UP001374535">
    <property type="component" value="Chromosome 4"/>
</dbReference>
<keyword evidence="5 8" id="KW-0812">Transmembrane</keyword>
<dbReference type="AlphaFoldDB" id="A0AAQ3NUQ7"/>
<evidence type="ECO:0000256" key="3">
    <source>
        <dbReference type="ARBA" id="ARBA00011489"/>
    </source>
</evidence>
<keyword evidence="4 8" id="KW-1003">Cell membrane</keyword>
<dbReference type="PANTHER" id="PTHR33573">
    <property type="entry name" value="CASP-LIKE PROTEIN 4A4"/>
    <property type="match status" value="1"/>
</dbReference>
<accession>A0AAQ3NUQ7</accession>